<comment type="caution">
    <text evidence="3">The sequence shown here is derived from an EMBL/GenBank/DDBJ whole genome shotgun (WGS) entry which is preliminary data.</text>
</comment>
<accession>A0A9Q1FQF6</accession>
<keyword evidence="4" id="KW-1185">Reference proteome</keyword>
<dbReference type="OrthoDB" id="8793160at2759"/>
<name>A0A9Q1FQF6_SYNKA</name>
<protein>
    <recommendedName>
        <fullName evidence="5">Pentraxin-4</fullName>
    </recommendedName>
</protein>
<feature type="chain" id="PRO_5040445686" description="Pentraxin-4" evidence="2">
    <location>
        <begin position="20"/>
        <end position="325"/>
    </location>
</feature>
<evidence type="ECO:0000256" key="2">
    <source>
        <dbReference type="SAM" id="SignalP"/>
    </source>
</evidence>
<feature type="region of interest" description="Disordered" evidence="1">
    <location>
        <begin position="207"/>
        <end position="227"/>
    </location>
</feature>
<dbReference type="EMBL" id="JAINUF010000004">
    <property type="protein sequence ID" value="KAJ8363930.1"/>
    <property type="molecule type" value="Genomic_DNA"/>
</dbReference>
<gene>
    <name evidence="3" type="ORF">SKAU_G00127610</name>
</gene>
<reference evidence="3" key="1">
    <citation type="journal article" date="2023" name="Science">
        <title>Genome structures resolve the early diversification of teleost fishes.</title>
        <authorList>
            <person name="Parey E."/>
            <person name="Louis A."/>
            <person name="Montfort J."/>
            <person name="Bouchez O."/>
            <person name="Roques C."/>
            <person name="Iampietro C."/>
            <person name="Lluch J."/>
            <person name="Castinel A."/>
            <person name="Donnadieu C."/>
            <person name="Desvignes T."/>
            <person name="Floi Bucao C."/>
            <person name="Jouanno E."/>
            <person name="Wen M."/>
            <person name="Mejri S."/>
            <person name="Dirks R."/>
            <person name="Jansen H."/>
            <person name="Henkel C."/>
            <person name="Chen W.J."/>
            <person name="Zahm M."/>
            <person name="Cabau C."/>
            <person name="Klopp C."/>
            <person name="Thompson A.W."/>
            <person name="Robinson-Rechavi M."/>
            <person name="Braasch I."/>
            <person name="Lecointre G."/>
            <person name="Bobe J."/>
            <person name="Postlethwait J.H."/>
            <person name="Berthelot C."/>
            <person name="Roest Crollius H."/>
            <person name="Guiguen Y."/>
        </authorList>
    </citation>
    <scope>NUCLEOTIDE SEQUENCE</scope>
    <source>
        <tissue evidence="3">Blood</tissue>
    </source>
</reference>
<evidence type="ECO:0000313" key="4">
    <source>
        <dbReference type="Proteomes" id="UP001152622"/>
    </source>
</evidence>
<dbReference type="Proteomes" id="UP001152622">
    <property type="component" value="Chromosome 4"/>
</dbReference>
<organism evidence="3 4">
    <name type="scientific">Synaphobranchus kaupii</name>
    <name type="common">Kaup's arrowtooth eel</name>
    <dbReference type="NCBI Taxonomy" id="118154"/>
    <lineage>
        <taxon>Eukaryota</taxon>
        <taxon>Metazoa</taxon>
        <taxon>Chordata</taxon>
        <taxon>Craniata</taxon>
        <taxon>Vertebrata</taxon>
        <taxon>Euteleostomi</taxon>
        <taxon>Actinopterygii</taxon>
        <taxon>Neopterygii</taxon>
        <taxon>Teleostei</taxon>
        <taxon>Anguilliformes</taxon>
        <taxon>Synaphobranchidae</taxon>
        <taxon>Synaphobranchus</taxon>
    </lineage>
</organism>
<proteinExistence type="predicted"/>
<feature type="region of interest" description="Disordered" evidence="1">
    <location>
        <begin position="249"/>
        <end position="288"/>
    </location>
</feature>
<dbReference type="AlphaFoldDB" id="A0A9Q1FQF6"/>
<feature type="signal peptide" evidence="2">
    <location>
        <begin position="1"/>
        <end position="19"/>
    </location>
</feature>
<keyword evidence="2" id="KW-0732">Signal</keyword>
<evidence type="ECO:0008006" key="5">
    <source>
        <dbReference type="Google" id="ProtNLM"/>
    </source>
</evidence>
<feature type="compositionally biased region" description="Polar residues" evidence="1">
    <location>
        <begin position="207"/>
        <end position="221"/>
    </location>
</feature>
<sequence length="325" mass="37282">MSGCRASVGFLLLVIYLHSQPAFRQVAAQKSPKNFIDRLKRLDEKFRRFKEETLHRLQGIADNYNLPYNIDSRFEVLTEQYQNISILLTDFQATAANDLNSLKYWTKKLQRKTNKLDLKVTALEVALNEQRKLGLKESKKQKSLLFNLTQQLQAHRGWIGSISAHRSELQGGFRGLQDTLKKQVDITTRLQEQVKTLLQKTTLSSRVSLSSGDALTSNRTPQEPAPRIHASGLEQIHRSHPARNKVQIKPSKGMRTRNRLPLPRPTQVLVRTQNQPQKKPKPELQVEPDADDLAQLPLRHRIPQQQHIPRKTGTRMFSLTFLSGI</sequence>
<evidence type="ECO:0000313" key="3">
    <source>
        <dbReference type="EMBL" id="KAJ8363930.1"/>
    </source>
</evidence>
<evidence type="ECO:0000256" key="1">
    <source>
        <dbReference type="SAM" id="MobiDB-lite"/>
    </source>
</evidence>